<gene>
    <name evidence="1" type="ORF">O3V59_09070</name>
</gene>
<accession>A0A9X3Z349</accession>
<keyword evidence="2" id="KW-1185">Reference proteome</keyword>
<reference evidence="1" key="1">
    <citation type="submission" date="2022-12" db="EMBL/GenBank/DDBJ databases">
        <title>Draft genome sequence of the thermophilic strain Brevibacillus thermoruber HT42, isolated from Los Humeros, Puebla, Mexico, with biotechnological potential.</title>
        <authorList>
            <person name="Lara Sanchez J."/>
            <person name="Solis Palacios R."/>
            <person name="Bustos Baena A.S."/>
            <person name="Ruz Baez A.E."/>
            <person name="Espinosa Luna G."/>
            <person name="Oliart Ros R.M."/>
        </authorList>
    </citation>
    <scope>NUCLEOTIDE SEQUENCE</scope>
    <source>
        <strain evidence="1">HT42</strain>
    </source>
</reference>
<name>A0A9X3Z349_9BACL</name>
<comment type="caution">
    <text evidence="1">The sequence shown here is derived from an EMBL/GenBank/DDBJ whole genome shotgun (WGS) entry which is preliminary data.</text>
</comment>
<proteinExistence type="predicted"/>
<dbReference type="RefSeq" id="WP_271139974.1">
    <property type="nucleotide sequence ID" value="NZ_JAPYYP010000008.1"/>
</dbReference>
<sequence length="59" mass="7020">MKMFLPFPYFANFREMVFFMYLLEKRLASPAAVEGADVRKWKEHASIPYVFKNEEVIVS</sequence>
<dbReference type="EMBL" id="JAPYYP010000008">
    <property type="protein sequence ID" value="MDA5108511.1"/>
    <property type="molecule type" value="Genomic_DNA"/>
</dbReference>
<protein>
    <submittedName>
        <fullName evidence="1">Uncharacterized protein</fullName>
    </submittedName>
</protein>
<evidence type="ECO:0000313" key="2">
    <source>
        <dbReference type="Proteomes" id="UP001151071"/>
    </source>
</evidence>
<evidence type="ECO:0000313" key="1">
    <source>
        <dbReference type="EMBL" id="MDA5108511.1"/>
    </source>
</evidence>
<dbReference type="Proteomes" id="UP001151071">
    <property type="component" value="Unassembled WGS sequence"/>
</dbReference>
<organism evidence="1 2">
    <name type="scientific">Brevibacillus thermoruber</name>
    <dbReference type="NCBI Taxonomy" id="33942"/>
    <lineage>
        <taxon>Bacteria</taxon>
        <taxon>Bacillati</taxon>
        <taxon>Bacillota</taxon>
        <taxon>Bacilli</taxon>
        <taxon>Bacillales</taxon>
        <taxon>Paenibacillaceae</taxon>
        <taxon>Brevibacillus</taxon>
    </lineage>
</organism>
<dbReference type="AlphaFoldDB" id="A0A9X3Z349"/>